<feature type="region of interest" description="Disordered" evidence="1">
    <location>
        <begin position="163"/>
        <end position="182"/>
    </location>
</feature>
<protein>
    <submittedName>
        <fullName evidence="3">Uncharacterized protein</fullName>
    </submittedName>
</protein>
<feature type="compositionally biased region" description="Basic and acidic residues" evidence="1">
    <location>
        <begin position="141"/>
        <end position="155"/>
    </location>
</feature>
<evidence type="ECO:0000313" key="3">
    <source>
        <dbReference type="EMBL" id="KAL3113844.1"/>
    </source>
</evidence>
<evidence type="ECO:0000256" key="2">
    <source>
        <dbReference type="SAM" id="SignalP"/>
    </source>
</evidence>
<accession>A0ABD2LHJ9</accession>
<dbReference type="Proteomes" id="UP001620626">
    <property type="component" value="Unassembled WGS sequence"/>
</dbReference>
<evidence type="ECO:0000256" key="1">
    <source>
        <dbReference type="SAM" id="MobiDB-lite"/>
    </source>
</evidence>
<keyword evidence="2" id="KW-0732">Signal</keyword>
<evidence type="ECO:0000313" key="4">
    <source>
        <dbReference type="Proteomes" id="UP001620626"/>
    </source>
</evidence>
<feature type="chain" id="PRO_5044780063" evidence="2">
    <location>
        <begin position="20"/>
        <end position="301"/>
    </location>
</feature>
<reference evidence="3 4" key="1">
    <citation type="submission" date="2024-10" db="EMBL/GenBank/DDBJ databases">
        <authorList>
            <person name="Kim D."/>
        </authorList>
    </citation>
    <scope>NUCLEOTIDE SEQUENCE [LARGE SCALE GENOMIC DNA]</scope>
    <source>
        <strain evidence="3">BH-2024</strain>
    </source>
</reference>
<feature type="signal peptide" evidence="2">
    <location>
        <begin position="1"/>
        <end position="19"/>
    </location>
</feature>
<feature type="region of interest" description="Disordered" evidence="1">
    <location>
        <begin position="26"/>
        <end position="57"/>
    </location>
</feature>
<comment type="caution">
    <text evidence="3">The sequence shown here is derived from an EMBL/GenBank/DDBJ whole genome shotgun (WGS) entry which is preliminary data.</text>
</comment>
<feature type="region of interest" description="Disordered" evidence="1">
    <location>
        <begin position="236"/>
        <end position="281"/>
    </location>
</feature>
<dbReference type="AlphaFoldDB" id="A0ABD2LHJ9"/>
<sequence>MKSMWIWMPLAMLVWKEQAVIDQEAEEEMDGAPVGREEAMRAQPGGTAGEPNGDVPLQEWDVADYGWKDGILGDAEIPAGNGERINAEREDEREEPSSPRGGSATNGKDGWTAQASAGWGSPQWNGATEWTKRWGQTNGKSDAKPSNDEIVHQQREAEKQRFNNGGFRAGDGPNSARPTAAWPPASQHQHLFIIPSKFGSFSHRDVTSPRPNTALYQNSRARLTSNSSDIRYVLPTRRQGTTAGAGGETSASRRMVRKRTHAPITAATTNPKQGAEGRRRGRSLECPAGTLCQHAGAVVGT</sequence>
<feature type="region of interest" description="Disordered" evidence="1">
    <location>
        <begin position="73"/>
        <end position="155"/>
    </location>
</feature>
<gene>
    <name evidence="3" type="ORF">niasHT_011519</name>
</gene>
<feature type="compositionally biased region" description="Polar residues" evidence="1">
    <location>
        <begin position="122"/>
        <end position="140"/>
    </location>
</feature>
<feature type="compositionally biased region" description="Low complexity" evidence="1">
    <location>
        <begin position="236"/>
        <end position="253"/>
    </location>
</feature>
<name>A0ABD2LHJ9_9BILA</name>
<proteinExistence type="predicted"/>
<keyword evidence="4" id="KW-1185">Reference proteome</keyword>
<dbReference type="EMBL" id="JBICBT010000433">
    <property type="protein sequence ID" value="KAL3113844.1"/>
    <property type="molecule type" value="Genomic_DNA"/>
</dbReference>
<organism evidence="3 4">
    <name type="scientific">Heterodera trifolii</name>
    <dbReference type="NCBI Taxonomy" id="157864"/>
    <lineage>
        <taxon>Eukaryota</taxon>
        <taxon>Metazoa</taxon>
        <taxon>Ecdysozoa</taxon>
        <taxon>Nematoda</taxon>
        <taxon>Chromadorea</taxon>
        <taxon>Rhabditida</taxon>
        <taxon>Tylenchina</taxon>
        <taxon>Tylenchomorpha</taxon>
        <taxon>Tylenchoidea</taxon>
        <taxon>Heteroderidae</taxon>
        <taxon>Heteroderinae</taxon>
        <taxon>Heterodera</taxon>
    </lineage>
</organism>